<proteinExistence type="predicted"/>
<protein>
    <submittedName>
        <fullName evidence="2">TPR_REGION domain-containing protein</fullName>
    </submittedName>
</protein>
<dbReference type="Proteomes" id="UP000095286">
    <property type="component" value="Unplaced"/>
</dbReference>
<dbReference type="WBParaSite" id="RSKR_0000934000.1">
    <property type="protein sequence ID" value="RSKR_0000934000.1"/>
    <property type="gene ID" value="RSKR_0000934000"/>
</dbReference>
<accession>A0AC35UCE2</accession>
<evidence type="ECO:0000313" key="2">
    <source>
        <dbReference type="WBParaSite" id="RSKR_0000934000.1"/>
    </source>
</evidence>
<sequence>MEEGSGFGRGETGLPKKAFKVKNKAPANVQITAEQIIREAKSRQLDVVPKKKPVEITDSEELAEFQRRKRKEFEDNIRKNRIQLNNWTKYAKFEESIGELQRARSVYERCLELDPKIPTVWLQYAEMEMKNKQISHARNVFDRAVTILPRCMQFWLKYAYMEEIVENVPGARQVFERWMAWEPDEQAWQTYINFELKYNEIDRARVIYQQFLHVHGDVIKNWIKYAKFEERHGYEANARVAFEKAMEFFGDENLSGYILTEFARFEERHKEYERARVIYQYGLDNLPKEECGEIFKLYAIHEKKHGSRKDIEDVVAIKRKAEYEKEIDGNCYNYDGWFDYLRLLIDFDASQEEIEDTFERAVANVPLSENKVDWRRYIHLWLKYAWWYELNLKNTDGARKVYKACLDIIPHKKFTFSKIWIALSDLELRCLDIQASRKVLGQAIGICPRDKLFRHYINREIQLREFERCRTLYEKWISLNPENAKVWNGFAELETMLDDVERARSIYELAINYPNLEMPELVWKSYIDFECEQENDEKVRELFEALLKKTTHGKVFKTYAEFEIGVEEFDRARAVYERANKALSESPKDERVALFELWKSFEKKHGTDESRAKIQALAPRKVRKRRQIQTADGIDGGWEEFYEYVFPQDQATKGGLKLFEAAKRWKKQAESVVV</sequence>
<evidence type="ECO:0000313" key="1">
    <source>
        <dbReference type="Proteomes" id="UP000095286"/>
    </source>
</evidence>
<organism evidence="1 2">
    <name type="scientific">Rhabditophanes sp. KR3021</name>
    <dbReference type="NCBI Taxonomy" id="114890"/>
    <lineage>
        <taxon>Eukaryota</taxon>
        <taxon>Metazoa</taxon>
        <taxon>Ecdysozoa</taxon>
        <taxon>Nematoda</taxon>
        <taxon>Chromadorea</taxon>
        <taxon>Rhabditida</taxon>
        <taxon>Tylenchina</taxon>
        <taxon>Panagrolaimomorpha</taxon>
        <taxon>Strongyloidoidea</taxon>
        <taxon>Alloionematidae</taxon>
        <taxon>Rhabditophanes</taxon>
    </lineage>
</organism>
<name>A0AC35UCE2_9BILA</name>
<reference evidence="2" key="1">
    <citation type="submission" date="2016-11" db="UniProtKB">
        <authorList>
            <consortium name="WormBaseParasite"/>
        </authorList>
    </citation>
    <scope>IDENTIFICATION</scope>
    <source>
        <strain evidence="2">KR3021</strain>
    </source>
</reference>